<evidence type="ECO:0000259" key="2">
    <source>
        <dbReference type="Pfam" id="PF13799"/>
    </source>
</evidence>
<dbReference type="Pfam" id="PF13799">
    <property type="entry name" value="DUF4183"/>
    <property type="match status" value="1"/>
</dbReference>
<keyword evidence="4" id="KW-1185">Reference proteome</keyword>
<dbReference type="Pfam" id="PF01391">
    <property type="entry name" value="Collagen"/>
    <property type="match status" value="1"/>
</dbReference>
<dbReference type="PANTHER" id="PTHR24023">
    <property type="entry name" value="COLLAGEN ALPHA"/>
    <property type="match status" value="1"/>
</dbReference>
<dbReference type="GO" id="GO:0031012">
    <property type="term" value="C:extracellular matrix"/>
    <property type="evidence" value="ECO:0007669"/>
    <property type="project" value="TreeGrafter"/>
</dbReference>
<sequence>MKRKRKRKRKRSGRRRHRRHSGTDRRRRRKPYRSKCAGKIRRGPIGPRGLPGAPGEQGPAGHQGAQGAAGQQGAAGMQGLPGAPGRQGETGGQGPAGPQGPQGTQGPPGPPGPPVAAVIVLPDAQRYFYFAEAAMTGTAVIPASGFTNDEGAAAAGFGGLGASSYANLYINGLMQEGSLYSLREDGLTLFLNGDIVYLGTPIIVEIVQFKARIVI</sequence>
<dbReference type="EMBL" id="JACXIY010000002">
    <property type="protein sequence ID" value="MBD2867425.1"/>
    <property type="molecule type" value="Genomic_DNA"/>
</dbReference>
<feature type="region of interest" description="Disordered" evidence="1">
    <location>
        <begin position="1"/>
        <end position="116"/>
    </location>
</feature>
<protein>
    <submittedName>
        <fullName evidence="3">DUF4183 domain-containing protein</fullName>
    </submittedName>
</protein>
<evidence type="ECO:0000313" key="4">
    <source>
        <dbReference type="Proteomes" id="UP000632125"/>
    </source>
</evidence>
<accession>A0A927H411</accession>
<comment type="caution">
    <text evidence="3">The sequence shown here is derived from an EMBL/GenBank/DDBJ whole genome shotgun (WGS) entry which is preliminary data.</text>
</comment>
<evidence type="ECO:0000313" key="3">
    <source>
        <dbReference type="EMBL" id="MBD2867425.1"/>
    </source>
</evidence>
<dbReference type="AlphaFoldDB" id="A0A927H411"/>
<dbReference type="InterPro" id="IPR008160">
    <property type="entry name" value="Collagen"/>
</dbReference>
<dbReference type="InterPro" id="IPR025237">
    <property type="entry name" value="DUF4183"/>
</dbReference>
<dbReference type="InterPro" id="IPR050149">
    <property type="entry name" value="Collagen_superfamily"/>
</dbReference>
<proteinExistence type="predicted"/>
<gene>
    <name evidence="3" type="ORF">IDH41_02465</name>
</gene>
<feature type="compositionally biased region" description="Gly residues" evidence="1">
    <location>
        <begin position="88"/>
        <end position="97"/>
    </location>
</feature>
<dbReference type="Proteomes" id="UP000632125">
    <property type="component" value="Unassembled WGS sequence"/>
</dbReference>
<feature type="compositionally biased region" description="Basic residues" evidence="1">
    <location>
        <begin position="1"/>
        <end position="42"/>
    </location>
</feature>
<feature type="domain" description="DUF4183" evidence="2">
    <location>
        <begin position="138"/>
        <end position="206"/>
    </location>
</feature>
<reference evidence="3" key="1">
    <citation type="submission" date="2020-09" db="EMBL/GenBank/DDBJ databases">
        <title>A novel bacterium of genus Paenibacillus, isolated from South China Sea.</title>
        <authorList>
            <person name="Huang H."/>
            <person name="Mo K."/>
            <person name="Hu Y."/>
        </authorList>
    </citation>
    <scope>NUCLEOTIDE SEQUENCE</scope>
    <source>
        <strain evidence="3">IB182493</strain>
    </source>
</reference>
<organism evidence="3 4">
    <name type="scientific">Paenibacillus arenilitoris</name>
    <dbReference type="NCBI Taxonomy" id="2772299"/>
    <lineage>
        <taxon>Bacteria</taxon>
        <taxon>Bacillati</taxon>
        <taxon>Bacillota</taxon>
        <taxon>Bacilli</taxon>
        <taxon>Bacillales</taxon>
        <taxon>Paenibacillaceae</taxon>
        <taxon>Paenibacillus</taxon>
    </lineage>
</organism>
<feature type="compositionally biased region" description="Low complexity" evidence="1">
    <location>
        <begin position="43"/>
        <end position="87"/>
    </location>
</feature>
<dbReference type="PANTHER" id="PTHR24023:SF1082">
    <property type="entry name" value="COLLAGEN TRIPLE HELIX REPEAT"/>
    <property type="match status" value="1"/>
</dbReference>
<dbReference type="GO" id="GO:0005615">
    <property type="term" value="C:extracellular space"/>
    <property type="evidence" value="ECO:0007669"/>
    <property type="project" value="TreeGrafter"/>
</dbReference>
<evidence type="ECO:0000256" key="1">
    <source>
        <dbReference type="SAM" id="MobiDB-lite"/>
    </source>
</evidence>
<dbReference type="Gene3D" id="1.20.5.320">
    <property type="entry name" value="6-Phosphogluconate Dehydrogenase, domain 3"/>
    <property type="match status" value="1"/>
</dbReference>
<name>A0A927H411_9BACL</name>